<evidence type="ECO:0000313" key="2">
    <source>
        <dbReference type="Proteomes" id="UP000177171"/>
    </source>
</evidence>
<evidence type="ECO:0000313" key="1">
    <source>
        <dbReference type="EMBL" id="OHA14776.1"/>
    </source>
</evidence>
<protein>
    <submittedName>
        <fullName evidence="1">Uncharacterized protein</fullName>
    </submittedName>
</protein>
<organism evidence="1 2">
    <name type="scientific">Candidatus Sungbacteria bacterium RIFCSPLOWO2_12_FULL_41_11</name>
    <dbReference type="NCBI Taxonomy" id="1802286"/>
    <lineage>
        <taxon>Bacteria</taxon>
        <taxon>Candidatus Sungiibacteriota</taxon>
    </lineage>
</organism>
<proteinExistence type="predicted"/>
<reference evidence="1 2" key="1">
    <citation type="journal article" date="2016" name="Nat. Commun.">
        <title>Thousands of microbial genomes shed light on interconnected biogeochemical processes in an aquifer system.</title>
        <authorList>
            <person name="Anantharaman K."/>
            <person name="Brown C.T."/>
            <person name="Hug L.A."/>
            <person name="Sharon I."/>
            <person name="Castelle C.J."/>
            <person name="Probst A.J."/>
            <person name="Thomas B.C."/>
            <person name="Singh A."/>
            <person name="Wilkins M.J."/>
            <person name="Karaoz U."/>
            <person name="Brodie E.L."/>
            <person name="Williams K.H."/>
            <person name="Hubbard S.S."/>
            <person name="Banfield J.F."/>
        </authorList>
    </citation>
    <scope>NUCLEOTIDE SEQUENCE [LARGE SCALE GENOMIC DNA]</scope>
</reference>
<dbReference type="AlphaFoldDB" id="A0A1G2LT28"/>
<gene>
    <name evidence="1" type="ORF">A3G49_03555</name>
</gene>
<comment type="caution">
    <text evidence="1">The sequence shown here is derived from an EMBL/GenBank/DDBJ whole genome shotgun (WGS) entry which is preliminary data.</text>
</comment>
<name>A0A1G2LT28_9BACT</name>
<accession>A0A1G2LT28</accession>
<sequence>MNNLLFLLKRDEKHCWYGETKGLLIVAENETTAREIAFKETCHEYGHTGLWTEDDVREEWLKKATCEVVGAAAEYIKRNRILMKDYIEG</sequence>
<dbReference type="Proteomes" id="UP000177171">
    <property type="component" value="Unassembled WGS sequence"/>
</dbReference>
<dbReference type="EMBL" id="MHQY01000003">
    <property type="protein sequence ID" value="OHA14776.1"/>
    <property type="molecule type" value="Genomic_DNA"/>
</dbReference>